<feature type="domain" description="ABM" evidence="1">
    <location>
        <begin position="2"/>
        <end position="90"/>
    </location>
</feature>
<dbReference type="Gene3D" id="3.30.70.100">
    <property type="match status" value="1"/>
</dbReference>
<evidence type="ECO:0000313" key="3">
    <source>
        <dbReference type="Proteomes" id="UP000305709"/>
    </source>
</evidence>
<evidence type="ECO:0000259" key="1">
    <source>
        <dbReference type="PROSITE" id="PS51725"/>
    </source>
</evidence>
<dbReference type="PANTHER" id="PTHR33336">
    <property type="entry name" value="QUINOL MONOOXYGENASE YGIN-RELATED"/>
    <property type="match status" value="1"/>
</dbReference>
<sequence>MKLIVGIITAKPGKRDAFLAAARQHAEATRREPGCFYFELAPIPEHPDKILLAEGFVDEAAHRAHEDTDHMRALWAAMPDLLDRFEIDNMVGEAEHIDEVFGQGETVGRR</sequence>
<dbReference type="Pfam" id="PF03992">
    <property type="entry name" value="ABM"/>
    <property type="match status" value="1"/>
</dbReference>
<proteinExistence type="predicted"/>
<dbReference type="RefSeq" id="WP_139081994.1">
    <property type="nucleotide sequence ID" value="NZ_VDFV01000016.1"/>
</dbReference>
<dbReference type="OrthoDB" id="9797178at2"/>
<dbReference type="InterPro" id="IPR050744">
    <property type="entry name" value="AI-2_Isomerase_LsrG"/>
</dbReference>
<keyword evidence="2" id="KW-0503">Monooxygenase</keyword>
<gene>
    <name evidence="2" type="ORF">FHG71_12345</name>
</gene>
<dbReference type="SUPFAM" id="SSF54909">
    <property type="entry name" value="Dimeric alpha+beta barrel"/>
    <property type="match status" value="1"/>
</dbReference>
<dbReference type="PROSITE" id="PS51725">
    <property type="entry name" value="ABM"/>
    <property type="match status" value="1"/>
</dbReference>
<dbReference type="InterPro" id="IPR007138">
    <property type="entry name" value="ABM_dom"/>
</dbReference>
<dbReference type="AlphaFoldDB" id="A0A5C4ND48"/>
<organism evidence="2 3">
    <name type="scientific">Rubellimicrobium roseum</name>
    <dbReference type="NCBI Taxonomy" id="687525"/>
    <lineage>
        <taxon>Bacteria</taxon>
        <taxon>Pseudomonadati</taxon>
        <taxon>Pseudomonadota</taxon>
        <taxon>Alphaproteobacteria</taxon>
        <taxon>Rhodobacterales</taxon>
        <taxon>Roseobacteraceae</taxon>
        <taxon>Rubellimicrobium</taxon>
    </lineage>
</organism>
<name>A0A5C4ND48_9RHOB</name>
<reference evidence="2 3" key="1">
    <citation type="submission" date="2019-06" db="EMBL/GenBank/DDBJ databases">
        <authorList>
            <person name="Jiang L."/>
        </authorList>
    </citation>
    <scope>NUCLEOTIDE SEQUENCE [LARGE SCALE GENOMIC DNA]</scope>
    <source>
        <strain evidence="2 3">YIM 48858</strain>
    </source>
</reference>
<dbReference type="InterPro" id="IPR011008">
    <property type="entry name" value="Dimeric_a/b-barrel"/>
</dbReference>
<protein>
    <submittedName>
        <fullName evidence="2">Antibiotic biosynthesis monooxygenase</fullName>
    </submittedName>
</protein>
<evidence type="ECO:0000313" key="2">
    <source>
        <dbReference type="EMBL" id="TNC70929.1"/>
    </source>
</evidence>
<keyword evidence="2" id="KW-0560">Oxidoreductase</keyword>
<accession>A0A5C4ND48</accession>
<comment type="caution">
    <text evidence="2">The sequence shown here is derived from an EMBL/GenBank/DDBJ whole genome shotgun (WGS) entry which is preliminary data.</text>
</comment>
<dbReference type="GO" id="GO:0004497">
    <property type="term" value="F:monooxygenase activity"/>
    <property type="evidence" value="ECO:0007669"/>
    <property type="project" value="UniProtKB-KW"/>
</dbReference>
<dbReference type="Proteomes" id="UP000305709">
    <property type="component" value="Unassembled WGS sequence"/>
</dbReference>
<dbReference type="PANTHER" id="PTHR33336:SF3">
    <property type="entry name" value="ABM DOMAIN-CONTAINING PROTEIN"/>
    <property type="match status" value="1"/>
</dbReference>
<keyword evidence="3" id="KW-1185">Reference proteome</keyword>
<dbReference type="EMBL" id="VDFV01000016">
    <property type="protein sequence ID" value="TNC70929.1"/>
    <property type="molecule type" value="Genomic_DNA"/>
</dbReference>